<evidence type="ECO:0000313" key="1">
    <source>
        <dbReference type="EMBL" id="GMQ64632.1"/>
    </source>
</evidence>
<gene>
    <name evidence="1" type="ORF">AN2V17_38700</name>
</gene>
<keyword evidence="2" id="KW-1185">Reference proteome</keyword>
<reference evidence="1" key="1">
    <citation type="submission" date="2023-09" db="EMBL/GenBank/DDBJ databases">
        <title>Vallitalea sediminicola and Vallitalea maricola sp. nov., anaerobic bacteria isolated from marine sediment.</title>
        <authorList>
            <person name="Hirano S."/>
            <person name="Maeda A."/>
            <person name="Terahara T."/>
            <person name="Mori K."/>
            <person name="Hamada M."/>
            <person name="Matsumoto R."/>
            <person name="Kobayashi T."/>
        </authorList>
    </citation>
    <scope>NUCLEOTIDE SEQUENCE</scope>
    <source>
        <strain evidence="1">AN17-2</strain>
    </source>
</reference>
<sequence>MKRLLGIIVLISTIVLIGIGCYNKISSEKNIEIITQKDTIKNEAEKVTDTIENNIIYGTDILEEDIKQPQIVNYQVFINQNDCIFEVYEMIVYIIQQT</sequence>
<dbReference type="Proteomes" id="UP001374599">
    <property type="component" value="Unassembled WGS sequence"/>
</dbReference>
<organism evidence="1 2">
    <name type="scientific">Vallitalea maricola</name>
    <dbReference type="NCBI Taxonomy" id="3074433"/>
    <lineage>
        <taxon>Bacteria</taxon>
        <taxon>Bacillati</taxon>
        <taxon>Bacillota</taxon>
        <taxon>Clostridia</taxon>
        <taxon>Lachnospirales</taxon>
        <taxon>Vallitaleaceae</taxon>
        <taxon>Vallitalea</taxon>
    </lineage>
</organism>
<comment type="caution">
    <text evidence="1">The sequence shown here is derived from an EMBL/GenBank/DDBJ whole genome shotgun (WGS) entry which is preliminary data.</text>
</comment>
<accession>A0ACB5UNR6</accession>
<protein>
    <submittedName>
        <fullName evidence="1">Uncharacterized protein</fullName>
    </submittedName>
</protein>
<evidence type="ECO:0000313" key="2">
    <source>
        <dbReference type="Proteomes" id="UP001374599"/>
    </source>
</evidence>
<dbReference type="EMBL" id="BTPU01000076">
    <property type="protein sequence ID" value="GMQ64632.1"/>
    <property type="molecule type" value="Genomic_DNA"/>
</dbReference>
<proteinExistence type="predicted"/>
<name>A0ACB5UNR6_9FIRM</name>